<dbReference type="PANTHER" id="PTHR22870">
    <property type="entry name" value="REGULATOR OF CHROMOSOME CONDENSATION"/>
    <property type="match status" value="1"/>
</dbReference>
<reference evidence="5 6" key="1">
    <citation type="journal article" date="2014" name="Nat. Genet.">
        <title>Genome sequence of the hot pepper provides insights into the evolution of pungency in Capsicum species.</title>
        <authorList>
            <person name="Kim S."/>
            <person name="Park M."/>
            <person name="Yeom S.I."/>
            <person name="Kim Y.M."/>
            <person name="Lee J.M."/>
            <person name="Lee H.A."/>
            <person name="Seo E."/>
            <person name="Choi J."/>
            <person name="Cheong K."/>
            <person name="Kim K.T."/>
            <person name="Jung K."/>
            <person name="Lee G.W."/>
            <person name="Oh S.K."/>
            <person name="Bae C."/>
            <person name="Kim S.B."/>
            <person name="Lee H.Y."/>
            <person name="Kim S.Y."/>
            <person name="Kim M.S."/>
            <person name="Kang B.C."/>
            <person name="Jo Y.D."/>
            <person name="Yang H.B."/>
            <person name="Jeong H.J."/>
            <person name="Kang W.H."/>
            <person name="Kwon J.K."/>
            <person name="Shin C."/>
            <person name="Lim J.Y."/>
            <person name="Park J.H."/>
            <person name="Huh J.H."/>
            <person name="Kim J.S."/>
            <person name="Kim B.D."/>
            <person name="Cohen O."/>
            <person name="Paran I."/>
            <person name="Suh M.C."/>
            <person name="Lee S.B."/>
            <person name="Kim Y.K."/>
            <person name="Shin Y."/>
            <person name="Noh S.J."/>
            <person name="Park J."/>
            <person name="Seo Y.S."/>
            <person name="Kwon S.Y."/>
            <person name="Kim H.A."/>
            <person name="Park J.M."/>
            <person name="Kim H.J."/>
            <person name="Choi S.B."/>
            <person name="Bosland P.W."/>
            <person name="Reeves G."/>
            <person name="Jo S.H."/>
            <person name="Lee B.W."/>
            <person name="Cho H.T."/>
            <person name="Choi H.S."/>
            <person name="Lee M.S."/>
            <person name="Yu Y."/>
            <person name="Do Choi Y."/>
            <person name="Park B.S."/>
            <person name="van Deynze A."/>
            <person name="Ashrafi H."/>
            <person name="Hill T."/>
            <person name="Kim W.T."/>
            <person name="Pai H.S."/>
            <person name="Ahn H.K."/>
            <person name="Yeam I."/>
            <person name="Giovannoni J.J."/>
            <person name="Rose J.K."/>
            <person name="Sorensen I."/>
            <person name="Lee S.J."/>
            <person name="Kim R.W."/>
            <person name="Choi I.Y."/>
            <person name="Choi B.S."/>
            <person name="Lim J.S."/>
            <person name="Lee Y.H."/>
            <person name="Choi D."/>
        </authorList>
    </citation>
    <scope>NUCLEOTIDE SEQUENCE [LARGE SCALE GENOMIC DNA]</scope>
    <source>
        <strain evidence="6">cv. CM334</strain>
    </source>
</reference>
<evidence type="ECO:0000256" key="3">
    <source>
        <dbReference type="SAM" id="MobiDB-lite"/>
    </source>
</evidence>
<dbReference type="InterPro" id="IPR027988">
    <property type="entry name" value="BRX_N"/>
</dbReference>
<feature type="compositionally biased region" description="Low complexity" evidence="3">
    <location>
        <begin position="325"/>
        <end position="338"/>
    </location>
</feature>
<dbReference type="Proteomes" id="UP000222542">
    <property type="component" value="Unassembled WGS sequence"/>
</dbReference>
<dbReference type="Gramene" id="PHT61104">
    <property type="protein sequence ID" value="PHT61104"/>
    <property type="gene ID" value="T459_35042"/>
</dbReference>
<accession>A0A2G2XUA7</accession>
<evidence type="ECO:0000313" key="6">
    <source>
        <dbReference type="Proteomes" id="UP000222542"/>
    </source>
</evidence>
<dbReference type="Pfam" id="PF16627">
    <property type="entry name" value="BRX_assoc"/>
    <property type="match status" value="1"/>
</dbReference>
<keyword evidence="1" id="KW-0677">Repeat</keyword>
<gene>
    <name evidence="5" type="ORF">T459_35042</name>
</gene>
<dbReference type="AlphaFoldDB" id="A0A2G2XUA7"/>
<evidence type="ECO:0000256" key="1">
    <source>
        <dbReference type="ARBA" id="ARBA00022737"/>
    </source>
</evidence>
<sequence length="461" mass="51407">MAPNPNKRYRVCDNCCNKLKKAIETDASSEASMSRRGSLNQGSTDVIDKSAKLDTRCRPHLTRFSSMESFKQVETRSSKQKKKFEFNSSRVSPIPSSTSQLGALNSSKSSNQIFASSKKFFSASVPNSRIVSRATSPKSRRPSPPRSTTPTPTLGGLTSPRIVVDDAKTTNESLSQDVTKLRAQVETLTRKAQLQEVELEGTSKQLKEAISIAGEETAKCKAAKEVIKSLTSQVSYIHSYHSTFKLCQSCAYVGKNIVLLFIISTEKLKEMAEKIPVGPGRNIKSPKSVSSESNITSSDIPNGCIDQVHSQLTFQELESSVSNSQLLSNGSSNASNRSAVHNRQGYPEVTTKNEARTKEFDSRNENEWVEKMSQSKFKWRSLGVVHVSEPKKLTGWKTLAKGFLDPFAFNIEIVPDRYSLDWIKKKSIESFRYYAFHWRKEAAKMQPPMSEEEMVSVFSHA</sequence>
<dbReference type="STRING" id="4072.A0A2G2XUA7"/>
<comment type="caution">
    <text evidence="5">The sequence shown here is derived from an EMBL/GenBank/DDBJ whole genome shotgun (WGS) entry which is preliminary data.</text>
</comment>
<feature type="region of interest" description="Disordered" evidence="3">
    <location>
        <begin position="131"/>
        <end position="162"/>
    </location>
</feature>
<feature type="compositionally biased region" description="Polar residues" evidence="3">
    <location>
        <begin position="26"/>
        <end position="44"/>
    </location>
</feature>
<dbReference type="PANTHER" id="PTHR22870:SF429">
    <property type="match status" value="1"/>
</dbReference>
<name>A0A2G2XUA7_CAPAN</name>
<protein>
    <recommendedName>
        <fullName evidence="4">Transcription factor BREVIS RADIX N-terminal domain-containing protein</fullName>
    </recommendedName>
</protein>
<organism evidence="5 6">
    <name type="scientific">Capsicum annuum</name>
    <name type="common">Capsicum pepper</name>
    <dbReference type="NCBI Taxonomy" id="4072"/>
    <lineage>
        <taxon>Eukaryota</taxon>
        <taxon>Viridiplantae</taxon>
        <taxon>Streptophyta</taxon>
        <taxon>Embryophyta</taxon>
        <taxon>Tracheophyta</taxon>
        <taxon>Spermatophyta</taxon>
        <taxon>Magnoliopsida</taxon>
        <taxon>eudicotyledons</taxon>
        <taxon>Gunneridae</taxon>
        <taxon>Pentapetalae</taxon>
        <taxon>asterids</taxon>
        <taxon>lamiids</taxon>
        <taxon>Solanales</taxon>
        <taxon>Solanaceae</taxon>
        <taxon>Solanoideae</taxon>
        <taxon>Capsiceae</taxon>
        <taxon>Capsicum</taxon>
    </lineage>
</organism>
<feature type="region of interest" description="Disordered" evidence="3">
    <location>
        <begin position="325"/>
        <end position="365"/>
    </location>
</feature>
<feature type="compositionally biased region" description="Basic and acidic residues" evidence="3">
    <location>
        <begin position="351"/>
        <end position="365"/>
    </location>
</feature>
<feature type="domain" description="Transcription factor BREVIS RADIX N-terminal" evidence="4">
    <location>
        <begin position="215"/>
        <end position="233"/>
    </location>
</feature>
<keyword evidence="6" id="KW-1185">Reference proteome</keyword>
<feature type="compositionally biased region" description="Low complexity" evidence="3">
    <location>
        <begin position="88"/>
        <end position="99"/>
    </location>
</feature>
<dbReference type="EMBL" id="AYRZ02000251">
    <property type="protein sequence ID" value="PHT61104.1"/>
    <property type="molecule type" value="Genomic_DNA"/>
</dbReference>
<feature type="compositionally biased region" description="Low complexity" evidence="3">
    <location>
        <begin position="148"/>
        <end position="161"/>
    </location>
</feature>
<evidence type="ECO:0000256" key="2">
    <source>
        <dbReference type="SAM" id="Coils"/>
    </source>
</evidence>
<evidence type="ECO:0000259" key="4">
    <source>
        <dbReference type="Pfam" id="PF13713"/>
    </source>
</evidence>
<feature type="region of interest" description="Disordered" evidence="3">
    <location>
        <begin position="26"/>
        <end position="52"/>
    </location>
</feature>
<feature type="region of interest" description="Disordered" evidence="3">
    <location>
        <begin position="72"/>
        <end position="106"/>
    </location>
</feature>
<dbReference type="Pfam" id="PF13713">
    <property type="entry name" value="BRX_N"/>
    <property type="match status" value="1"/>
</dbReference>
<evidence type="ECO:0000313" key="5">
    <source>
        <dbReference type="EMBL" id="PHT61104.1"/>
    </source>
</evidence>
<proteinExistence type="predicted"/>
<keyword evidence="2" id="KW-0175">Coiled coil</keyword>
<feature type="coiled-coil region" evidence="2">
    <location>
        <begin position="164"/>
        <end position="198"/>
    </location>
</feature>
<reference evidence="5 6" key="2">
    <citation type="journal article" date="2017" name="Genome Biol.">
        <title>New reference genome sequences of hot pepper reveal the massive evolution of plant disease-resistance genes by retroduplication.</title>
        <authorList>
            <person name="Kim S."/>
            <person name="Park J."/>
            <person name="Yeom S.I."/>
            <person name="Kim Y.M."/>
            <person name="Seo E."/>
            <person name="Kim K.T."/>
            <person name="Kim M.S."/>
            <person name="Lee J.M."/>
            <person name="Cheong K."/>
            <person name="Shin H.S."/>
            <person name="Kim S.B."/>
            <person name="Han K."/>
            <person name="Lee J."/>
            <person name="Park M."/>
            <person name="Lee H.A."/>
            <person name="Lee H.Y."/>
            <person name="Lee Y."/>
            <person name="Oh S."/>
            <person name="Lee J.H."/>
            <person name="Choi E."/>
            <person name="Choi E."/>
            <person name="Lee S.E."/>
            <person name="Jeon J."/>
            <person name="Kim H."/>
            <person name="Choi G."/>
            <person name="Song H."/>
            <person name="Lee J."/>
            <person name="Lee S.C."/>
            <person name="Kwon J.K."/>
            <person name="Lee H.Y."/>
            <person name="Koo N."/>
            <person name="Hong Y."/>
            <person name="Kim R.W."/>
            <person name="Kang W.H."/>
            <person name="Huh J.H."/>
            <person name="Kang B.C."/>
            <person name="Yang T.J."/>
            <person name="Lee Y.H."/>
            <person name="Bennetzen J.L."/>
            <person name="Choi D."/>
        </authorList>
    </citation>
    <scope>NUCLEOTIDE SEQUENCE [LARGE SCALE GENOMIC DNA]</scope>
    <source>
        <strain evidence="6">cv. CM334</strain>
    </source>
</reference>
<dbReference type="InterPro" id="IPR051210">
    <property type="entry name" value="Ub_ligase/GEF_domain"/>
</dbReference>